<accession>A0A974HXI0</accession>
<dbReference type="Proteomes" id="UP000694892">
    <property type="component" value="Chromosome 2L"/>
</dbReference>
<dbReference type="EMBL" id="CM004468">
    <property type="protein sequence ID" value="OCT93815.1"/>
    <property type="molecule type" value="Genomic_DNA"/>
</dbReference>
<proteinExistence type="predicted"/>
<sequence>MSFTVSSGRKTFSRTVSTKTPRKVISDHLLTIRDPLTLSISTDALTFLCRMPRVDRNNRLSRLPKN</sequence>
<dbReference type="AlphaFoldDB" id="A0A974HXI0"/>
<protein>
    <submittedName>
        <fullName evidence="1">Uncharacterized protein</fullName>
    </submittedName>
</protein>
<evidence type="ECO:0000313" key="2">
    <source>
        <dbReference type="Proteomes" id="UP000694892"/>
    </source>
</evidence>
<evidence type="ECO:0000313" key="1">
    <source>
        <dbReference type="EMBL" id="OCT93815.1"/>
    </source>
</evidence>
<reference evidence="2" key="1">
    <citation type="journal article" date="2016" name="Nature">
        <title>Genome evolution in the allotetraploid frog Xenopus laevis.</title>
        <authorList>
            <person name="Session A.M."/>
            <person name="Uno Y."/>
            <person name="Kwon T."/>
            <person name="Chapman J.A."/>
            <person name="Toyoda A."/>
            <person name="Takahashi S."/>
            <person name="Fukui A."/>
            <person name="Hikosaka A."/>
            <person name="Suzuki A."/>
            <person name="Kondo M."/>
            <person name="van Heeringen S.J."/>
            <person name="Quigley I."/>
            <person name="Heinz S."/>
            <person name="Ogino H."/>
            <person name="Ochi H."/>
            <person name="Hellsten U."/>
            <person name="Lyons J.B."/>
            <person name="Simakov O."/>
            <person name="Putnam N."/>
            <person name="Stites J."/>
            <person name="Kuroki Y."/>
            <person name="Tanaka T."/>
            <person name="Michiue T."/>
            <person name="Watanabe M."/>
            <person name="Bogdanovic O."/>
            <person name="Lister R."/>
            <person name="Georgiou G."/>
            <person name="Paranjpe S.S."/>
            <person name="van Kruijsbergen I."/>
            <person name="Shu S."/>
            <person name="Carlson J."/>
            <person name="Kinoshita T."/>
            <person name="Ohta Y."/>
            <person name="Mawaribuchi S."/>
            <person name="Jenkins J."/>
            <person name="Grimwood J."/>
            <person name="Schmutz J."/>
            <person name="Mitros T."/>
            <person name="Mozaffari S.V."/>
            <person name="Suzuki Y."/>
            <person name="Haramoto Y."/>
            <person name="Yamamoto T.S."/>
            <person name="Takagi C."/>
            <person name="Heald R."/>
            <person name="Miller K."/>
            <person name="Haudenschild C."/>
            <person name="Kitzman J."/>
            <person name="Nakayama T."/>
            <person name="Izutsu Y."/>
            <person name="Robert J."/>
            <person name="Fortriede J."/>
            <person name="Burns K."/>
            <person name="Lotay V."/>
            <person name="Karimi K."/>
            <person name="Yasuoka Y."/>
            <person name="Dichmann D.S."/>
            <person name="Flajnik M.F."/>
            <person name="Houston D.W."/>
            <person name="Shendure J."/>
            <person name="DuPasquier L."/>
            <person name="Vize P.D."/>
            <person name="Zorn A.M."/>
            <person name="Ito M."/>
            <person name="Marcotte E.M."/>
            <person name="Wallingford J.B."/>
            <person name="Ito Y."/>
            <person name="Asashima M."/>
            <person name="Ueno N."/>
            <person name="Matsuda Y."/>
            <person name="Veenstra G.J."/>
            <person name="Fujiyama A."/>
            <person name="Harland R.M."/>
            <person name="Taira M."/>
            <person name="Rokhsar D.S."/>
        </authorList>
    </citation>
    <scope>NUCLEOTIDE SEQUENCE [LARGE SCALE GENOMIC DNA]</scope>
    <source>
        <strain evidence="2">J</strain>
    </source>
</reference>
<organism evidence="1 2">
    <name type="scientific">Xenopus laevis</name>
    <name type="common">African clawed frog</name>
    <dbReference type="NCBI Taxonomy" id="8355"/>
    <lineage>
        <taxon>Eukaryota</taxon>
        <taxon>Metazoa</taxon>
        <taxon>Chordata</taxon>
        <taxon>Craniata</taxon>
        <taxon>Vertebrata</taxon>
        <taxon>Euteleostomi</taxon>
        <taxon>Amphibia</taxon>
        <taxon>Batrachia</taxon>
        <taxon>Anura</taxon>
        <taxon>Pipoidea</taxon>
        <taxon>Pipidae</taxon>
        <taxon>Xenopodinae</taxon>
        <taxon>Xenopus</taxon>
        <taxon>Xenopus</taxon>
    </lineage>
</organism>
<gene>
    <name evidence="1" type="ORF">XELAEV_18011486mg</name>
</gene>
<name>A0A974HXI0_XENLA</name>